<evidence type="ECO:0000256" key="5">
    <source>
        <dbReference type="SAM" id="MobiDB-lite"/>
    </source>
</evidence>
<dbReference type="PANTHER" id="PTHR14052:SF0">
    <property type="entry name" value="ORIGIN RECOGNITION COMPLEX SUBUNIT 2"/>
    <property type="match status" value="1"/>
</dbReference>
<feature type="region of interest" description="Disordered" evidence="5">
    <location>
        <begin position="304"/>
        <end position="323"/>
    </location>
</feature>
<evidence type="ECO:0000259" key="7">
    <source>
        <dbReference type="Pfam" id="PF24882"/>
    </source>
</evidence>
<feature type="compositionally biased region" description="Polar residues" evidence="5">
    <location>
        <begin position="51"/>
        <end position="60"/>
    </location>
</feature>
<comment type="caution">
    <text evidence="8">The sequence shown here is derived from an EMBL/GenBank/DDBJ whole genome shotgun (WGS) entry which is preliminary data.</text>
</comment>
<keyword evidence="9" id="KW-1185">Reference proteome</keyword>
<accession>A0A507FQM3</accession>
<feature type="region of interest" description="Disordered" evidence="5">
    <location>
        <begin position="175"/>
        <end position="252"/>
    </location>
</feature>
<dbReference type="AlphaFoldDB" id="A0A507FQM3"/>
<dbReference type="GO" id="GO:0006260">
    <property type="term" value="P:DNA replication"/>
    <property type="evidence" value="ECO:0007669"/>
    <property type="project" value="UniProtKB-KW"/>
</dbReference>
<dbReference type="OrthoDB" id="346673at2759"/>
<feature type="compositionally biased region" description="Acidic residues" evidence="5">
    <location>
        <begin position="215"/>
        <end position="243"/>
    </location>
</feature>
<dbReference type="EMBL" id="QEAP01000012">
    <property type="protein sequence ID" value="TPX77885.1"/>
    <property type="molecule type" value="Genomic_DNA"/>
</dbReference>
<comment type="similarity">
    <text evidence="2">Belongs to the ORC2 family.</text>
</comment>
<evidence type="ECO:0000256" key="3">
    <source>
        <dbReference type="ARBA" id="ARBA00022705"/>
    </source>
</evidence>
<evidence type="ECO:0008006" key="10">
    <source>
        <dbReference type="Google" id="ProtNLM"/>
    </source>
</evidence>
<feature type="region of interest" description="Disordered" evidence="5">
    <location>
        <begin position="605"/>
        <end position="661"/>
    </location>
</feature>
<feature type="compositionally biased region" description="Basic residues" evidence="5">
    <location>
        <begin position="614"/>
        <end position="625"/>
    </location>
</feature>
<dbReference type="Pfam" id="PF24882">
    <property type="entry name" value="WHD_ORC2"/>
    <property type="match status" value="1"/>
</dbReference>
<dbReference type="InterPro" id="IPR007220">
    <property type="entry name" value="ORC2"/>
</dbReference>
<keyword evidence="4" id="KW-0539">Nucleus</keyword>
<feature type="region of interest" description="Disordered" evidence="5">
    <location>
        <begin position="74"/>
        <end position="101"/>
    </location>
</feature>
<feature type="compositionally biased region" description="Basic and acidic residues" evidence="5">
    <location>
        <begin position="74"/>
        <end position="88"/>
    </location>
</feature>
<feature type="compositionally biased region" description="Basic and acidic residues" evidence="5">
    <location>
        <begin position="200"/>
        <end position="214"/>
    </location>
</feature>
<comment type="subcellular location">
    <subcellularLocation>
        <location evidence="1">Nucleus</location>
    </subcellularLocation>
</comment>
<dbReference type="STRING" id="246404.A0A507FQM3"/>
<feature type="domain" description="Origin recognition complex subunit 2 RecA-like" evidence="6">
    <location>
        <begin position="356"/>
        <end position="532"/>
    </location>
</feature>
<organism evidence="8 9">
    <name type="scientific">Chytriomyces confervae</name>
    <dbReference type="NCBI Taxonomy" id="246404"/>
    <lineage>
        <taxon>Eukaryota</taxon>
        <taxon>Fungi</taxon>
        <taxon>Fungi incertae sedis</taxon>
        <taxon>Chytridiomycota</taxon>
        <taxon>Chytridiomycota incertae sedis</taxon>
        <taxon>Chytridiomycetes</taxon>
        <taxon>Chytridiales</taxon>
        <taxon>Chytriomycetaceae</taxon>
        <taxon>Chytriomyces</taxon>
    </lineage>
</organism>
<evidence type="ECO:0000259" key="6">
    <source>
        <dbReference type="Pfam" id="PF04084"/>
    </source>
</evidence>
<dbReference type="Pfam" id="PF04084">
    <property type="entry name" value="RecA-like_ORC2"/>
    <property type="match status" value="1"/>
</dbReference>
<dbReference type="GO" id="GO:0005664">
    <property type="term" value="C:nuclear origin of replication recognition complex"/>
    <property type="evidence" value="ECO:0007669"/>
    <property type="project" value="TreeGrafter"/>
</dbReference>
<dbReference type="InterPro" id="IPR056772">
    <property type="entry name" value="RecA-like_ORC2"/>
</dbReference>
<dbReference type="GO" id="GO:0003688">
    <property type="term" value="F:DNA replication origin binding"/>
    <property type="evidence" value="ECO:0007669"/>
    <property type="project" value="TreeGrafter"/>
</dbReference>
<feature type="domain" description="Origin recognition complex subunit 2 winged-helix" evidence="7">
    <location>
        <begin position="657"/>
        <end position="716"/>
    </location>
</feature>
<dbReference type="InterPro" id="IPR056773">
    <property type="entry name" value="WHD_ORC2"/>
</dbReference>
<evidence type="ECO:0000256" key="2">
    <source>
        <dbReference type="ARBA" id="ARBA00007421"/>
    </source>
</evidence>
<evidence type="ECO:0000256" key="4">
    <source>
        <dbReference type="ARBA" id="ARBA00023242"/>
    </source>
</evidence>
<sequence length="727" mass="80177">MLGGNQGTPRQQRSFFADDKSDGSASDSDCEKRKKAKTTPLRKGLAASGLTARSTKSTPTAALRVDITAQYAHEDRLRVAARRDRDRSDSEDEPGPKVSGVRVFALSARKSRTLLTPTRDLIQSESGKPAPSTPSLLSAAKLQRSITLSNETEVLSTPLKRSSRLASALNPLNVLSPASPAVATPKRTTRASVAATPRGRTRDMKRAAKQRVEEILNESESDSEDEDEEEDEEEDMEEDEGNDAENLGDHMDPYASIASAVERGEDDEDDAFIEPSRFGHKESDFDRDVKRRGKVRANVEDYFTESSARKGPKRNQTSNNTLSSLPTLSREEYLSALTTMPQKHVREREGLTFLIPSYFRQWNFELSQGYSLLLYGYGSKRSIVSMFKEQFCKDAPVMTLNGYMPVVNFATDVLSKIVTNIVLPESLNAATKSSPASKTTSTRKPITPAAQIAAIASYFKNPDRTHSHITLLINNIDGPSLRSEKQQILISTLLRTCPRGTLRLVATVDHINAPLLWDRSTADAFHWLWKDVTTYEPYFEETQYGALCFVPEAKGGVKGGVSGGGSGSSASGAVHVLRSLNQNARRMFKILADWQLLENRSNNEVEAGVTVSNRKGRRRKATRKAGKTESDSDDDERADSTADEGQSPDRNERNAAPTTAGMPYNGFLTRCIESFCVNSQDNFKAQLAEFRDHGIILRKRGSSLGEEVVYIPFGKDALESILSQVTV</sequence>
<evidence type="ECO:0000256" key="1">
    <source>
        <dbReference type="ARBA" id="ARBA00004123"/>
    </source>
</evidence>
<dbReference type="Proteomes" id="UP000320333">
    <property type="component" value="Unassembled WGS sequence"/>
</dbReference>
<dbReference type="PANTHER" id="PTHR14052">
    <property type="entry name" value="ORIGIN RECOGNITION COMPLEX SUBUNIT 2"/>
    <property type="match status" value="1"/>
</dbReference>
<protein>
    <recommendedName>
        <fullName evidence="10">Origin recognition complex subunit 2</fullName>
    </recommendedName>
</protein>
<evidence type="ECO:0000313" key="9">
    <source>
        <dbReference type="Proteomes" id="UP000320333"/>
    </source>
</evidence>
<feature type="region of interest" description="Disordered" evidence="5">
    <location>
        <begin position="1"/>
        <end position="61"/>
    </location>
</feature>
<reference evidence="8 9" key="1">
    <citation type="journal article" date="2019" name="Sci. Rep.">
        <title>Comparative genomics of chytrid fungi reveal insights into the obligate biotrophic and pathogenic lifestyle of Synchytrium endobioticum.</title>
        <authorList>
            <person name="van de Vossenberg B.T.L.H."/>
            <person name="Warris S."/>
            <person name="Nguyen H.D.T."/>
            <person name="van Gent-Pelzer M.P.E."/>
            <person name="Joly D.L."/>
            <person name="van de Geest H.C."/>
            <person name="Bonants P.J.M."/>
            <person name="Smith D.S."/>
            <person name="Levesque C.A."/>
            <person name="van der Lee T.A.J."/>
        </authorList>
    </citation>
    <scope>NUCLEOTIDE SEQUENCE [LARGE SCALE GENOMIC DNA]</scope>
    <source>
        <strain evidence="8 9">CBS 675.73</strain>
    </source>
</reference>
<name>A0A507FQM3_9FUNG</name>
<evidence type="ECO:0000313" key="8">
    <source>
        <dbReference type="EMBL" id="TPX77885.1"/>
    </source>
</evidence>
<gene>
    <name evidence="8" type="ORF">CcCBS67573_g00836</name>
</gene>
<proteinExistence type="inferred from homology"/>
<keyword evidence="3" id="KW-0235">DNA replication</keyword>